<dbReference type="PRINTS" id="PR00081">
    <property type="entry name" value="GDHRDH"/>
</dbReference>
<evidence type="ECO:0000313" key="2">
    <source>
        <dbReference type="EMBL" id="KYG66343.1"/>
    </source>
</evidence>
<keyword evidence="3" id="KW-1185">Reference proteome</keyword>
<dbReference type="AlphaFoldDB" id="A0A150WPA7"/>
<evidence type="ECO:0000256" key="1">
    <source>
        <dbReference type="RuleBase" id="RU000363"/>
    </source>
</evidence>
<dbReference type="InterPro" id="IPR036291">
    <property type="entry name" value="NAD(P)-bd_dom_sf"/>
</dbReference>
<organism evidence="2 3">
    <name type="scientific">Bdellovibrio bacteriovorus</name>
    <dbReference type="NCBI Taxonomy" id="959"/>
    <lineage>
        <taxon>Bacteria</taxon>
        <taxon>Pseudomonadati</taxon>
        <taxon>Bdellovibrionota</taxon>
        <taxon>Bdellovibrionia</taxon>
        <taxon>Bdellovibrionales</taxon>
        <taxon>Pseudobdellovibrionaceae</taxon>
        <taxon>Bdellovibrio</taxon>
    </lineage>
</organism>
<evidence type="ECO:0000313" key="3">
    <source>
        <dbReference type="Proteomes" id="UP000075320"/>
    </source>
</evidence>
<comment type="similarity">
    <text evidence="1">Belongs to the short-chain dehydrogenases/reductases (SDR) family.</text>
</comment>
<dbReference type="PANTHER" id="PTHR43544">
    <property type="entry name" value="SHORT-CHAIN DEHYDROGENASE/REDUCTASE"/>
    <property type="match status" value="1"/>
</dbReference>
<dbReference type="Proteomes" id="UP000075320">
    <property type="component" value="Unassembled WGS sequence"/>
</dbReference>
<reference evidence="2 3" key="1">
    <citation type="submission" date="2016-03" db="EMBL/GenBank/DDBJ databases">
        <authorList>
            <person name="Ploux O."/>
        </authorList>
    </citation>
    <scope>NUCLEOTIDE SEQUENCE [LARGE SCALE GENOMIC DNA]</scope>
    <source>
        <strain evidence="2 3">R0</strain>
    </source>
</reference>
<dbReference type="Gene3D" id="3.40.50.720">
    <property type="entry name" value="NAD(P)-binding Rossmann-like Domain"/>
    <property type="match status" value="1"/>
</dbReference>
<dbReference type="GO" id="GO:0019748">
    <property type="term" value="P:secondary metabolic process"/>
    <property type="evidence" value="ECO:0007669"/>
    <property type="project" value="TreeGrafter"/>
</dbReference>
<dbReference type="OrthoDB" id="5291723at2"/>
<dbReference type="EMBL" id="LUKE01000001">
    <property type="protein sequence ID" value="KYG66343.1"/>
    <property type="molecule type" value="Genomic_DNA"/>
</dbReference>
<proteinExistence type="inferred from homology"/>
<dbReference type="SUPFAM" id="SSF51735">
    <property type="entry name" value="NAD(P)-binding Rossmann-fold domains"/>
    <property type="match status" value="1"/>
</dbReference>
<dbReference type="PANTHER" id="PTHR43544:SF32">
    <property type="entry name" value="CHAIN DEHYDROGENASE, PUTATIVE (AFU_ORTHOLOGUE AFUA_5G01530)-RELATED"/>
    <property type="match status" value="1"/>
</dbReference>
<protein>
    <submittedName>
        <fullName evidence="2">Short-chain dehydrogenase</fullName>
    </submittedName>
</protein>
<dbReference type="InterPro" id="IPR051468">
    <property type="entry name" value="Fungal_SecMetab_SDRs"/>
</dbReference>
<sequence length="236" mass="25416">MKKIAIVTGANRGLGLATSEALIQRGFKVIMAMRSPDKAQKELNVLKMKGADIVPMKLDVSQEKSINDFVETIKKEYGFVDVLINNAGILIDSDDGGNASVFKTKASTIQKTFNTNTIGPFLLTQKIFPMMKQEGYGRIVNVSSGMAQLSESQTASAAYRLSKTALNMVTNLFASEVGDADICVNAISPGWVRTDMGGPHADRSVEQGIKGIIWAATLPKGGPNGTFTRDGEKIPW</sequence>
<dbReference type="InterPro" id="IPR002347">
    <property type="entry name" value="SDR_fam"/>
</dbReference>
<name>A0A150WPA7_BDEBC</name>
<dbReference type="Pfam" id="PF00106">
    <property type="entry name" value="adh_short"/>
    <property type="match status" value="1"/>
</dbReference>
<gene>
    <name evidence="2" type="ORF">AZI86_04625</name>
</gene>
<accession>A0A150WPA7</accession>
<comment type="caution">
    <text evidence="2">The sequence shown here is derived from an EMBL/GenBank/DDBJ whole genome shotgun (WGS) entry which is preliminary data.</text>
</comment>
<dbReference type="PRINTS" id="PR00080">
    <property type="entry name" value="SDRFAMILY"/>
</dbReference>
<dbReference type="GO" id="GO:0016491">
    <property type="term" value="F:oxidoreductase activity"/>
    <property type="evidence" value="ECO:0007669"/>
    <property type="project" value="TreeGrafter"/>
</dbReference>
<dbReference type="RefSeq" id="WP_061833908.1">
    <property type="nucleotide sequence ID" value="NZ_LUKE01000001.1"/>
</dbReference>
<dbReference type="GO" id="GO:0005737">
    <property type="term" value="C:cytoplasm"/>
    <property type="evidence" value="ECO:0007669"/>
    <property type="project" value="TreeGrafter"/>
</dbReference>